<dbReference type="GO" id="GO:0051028">
    <property type="term" value="P:mRNA transport"/>
    <property type="evidence" value="ECO:0007669"/>
    <property type="project" value="TreeGrafter"/>
</dbReference>
<dbReference type="GO" id="GO:0006398">
    <property type="term" value="P:mRNA 3'-end processing by stem-loop binding and cleavage"/>
    <property type="evidence" value="ECO:0007669"/>
    <property type="project" value="TreeGrafter"/>
</dbReference>
<dbReference type="AlphaFoldDB" id="A0AAD2FVP1"/>
<dbReference type="Proteomes" id="UP001295423">
    <property type="component" value="Unassembled WGS sequence"/>
</dbReference>
<dbReference type="EMBL" id="CAKOGP040001869">
    <property type="protein sequence ID" value="CAJ1954483.1"/>
    <property type="molecule type" value="Genomic_DNA"/>
</dbReference>
<dbReference type="GO" id="GO:0071204">
    <property type="term" value="C:histone pre-mRNA 3'end processing complex"/>
    <property type="evidence" value="ECO:0007669"/>
    <property type="project" value="TreeGrafter"/>
</dbReference>
<dbReference type="Gene3D" id="1.10.8.1120">
    <property type="entry name" value="Histone RNA hairpin-binding protein RNA-binding domain"/>
    <property type="match status" value="1"/>
</dbReference>
<dbReference type="InterPro" id="IPR038294">
    <property type="entry name" value="SLBP_RNA_bind_sf"/>
</dbReference>
<feature type="compositionally biased region" description="Low complexity" evidence="3">
    <location>
        <begin position="34"/>
        <end position="51"/>
    </location>
</feature>
<evidence type="ECO:0000256" key="1">
    <source>
        <dbReference type="ARBA" id="ARBA00006151"/>
    </source>
</evidence>
<feature type="region of interest" description="Disordered" evidence="3">
    <location>
        <begin position="1"/>
        <end position="52"/>
    </location>
</feature>
<evidence type="ECO:0000256" key="2">
    <source>
        <dbReference type="ARBA" id="ARBA00022884"/>
    </source>
</evidence>
<gene>
    <name evidence="5" type="ORF">CYCCA115_LOCUS15076</name>
</gene>
<evidence type="ECO:0000256" key="3">
    <source>
        <dbReference type="SAM" id="MobiDB-lite"/>
    </source>
</evidence>
<feature type="compositionally biased region" description="Polar residues" evidence="3">
    <location>
        <begin position="154"/>
        <end position="165"/>
    </location>
</feature>
<feature type="compositionally biased region" description="Low complexity" evidence="3">
    <location>
        <begin position="166"/>
        <end position="184"/>
    </location>
</feature>
<keyword evidence="6" id="KW-1185">Reference proteome</keyword>
<dbReference type="Pfam" id="PF15247">
    <property type="entry name" value="SLBP_RNA_bind"/>
    <property type="match status" value="1"/>
</dbReference>
<feature type="compositionally biased region" description="Acidic residues" evidence="3">
    <location>
        <begin position="246"/>
        <end position="266"/>
    </location>
</feature>
<evidence type="ECO:0000313" key="5">
    <source>
        <dbReference type="EMBL" id="CAJ1954483.1"/>
    </source>
</evidence>
<evidence type="ECO:0000259" key="4">
    <source>
        <dbReference type="Pfam" id="PF15247"/>
    </source>
</evidence>
<feature type="region of interest" description="Disordered" evidence="3">
    <location>
        <begin position="200"/>
        <end position="266"/>
    </location>
</feature>
<evidence type="ECO:0000313" key="6">
    <source>
        <dbReference type="Proteomes" id="UP001295423"/>
    </source>
</evidence>
<dbReference type="GO" id="GO:0005737">
    <property type="term" value="C:cytoplasm"/>
    <property type="evidence" value="ECO:0007669"/>
    <property type="project" value="TreeGrafter"/>
</dbReference>
<reference evidence="5" key="1">
    <citation type="submission" date="2023-08" db="EMBL/GenBank/DDBJ databases">
        <authorList>
            <person name="Audoor S."/>
            <person name="Bilcke G."/>
        </authorList>
    </citation>
    <scope>NUCLEOTIDE SEQUENCE</scope>
</reference>
<name>A0AAD2FVP1_9STRA</name>
<sequence>MTKQTPLHRSAQSDKGSIPHRGSHTYTKSKNSLRRNSNSNSNSQNQSSKNLTFVSKSCQKVAEAAFKKLDPSIPEQAKRLQTRRRMISYGKNTLGYDEYLRQVPKEKRQPRCMETPSTPDYTLDMPNKRWMGQVRAWRRALHTYDPADLQTAFAESSMEQQASTASTMDTTSGDNNNNNSNDNNKSVQELQVEQAKAAGLPVQFASSSSDTTSTSQNPSPTSVMGASKVFEELDQWEDKRNNTVGDLDDFVSEGGDLSDESDDDLL</sequence>
<dbReference type="PANTHER" id="PTHR17408">
    <property type="entry name" value="HISTONE RNA HAIRPIN-BINDING PROTEIN"/>
    <property type="match status" value="1"/>
</dbReference>
<proteinExistence type="inferred from homology"/>
<dbReference type="GO" id="GO:0003729">
    <property type="term" value="F:mRNA binding"/>
    <property type="evidence" value="ECO:0007669"/>
    <property type="project" value="InterPro"/>
</dbReference>
<feature type="compositionally biased region" description="Low complexity" evidence="3">
    <location>
        <begin position="206"/>
        <end position="222"/>
    </location>
</feature>
<organism evidence="5 6">
    <name type="scientific">Cylindrotheca closterium</name>
    <dbReference type="NCBI Taxonomy" id="2856"/>
    <lineage>
        <taxon>Eukaryota</taxon>
        <taxon>Sar</taxon>
        <taxon>Stramenopiles</taxon>
        <taxon>Ochrophyta</taxon>
        <taxon>Bacillariophyta</taxon>
        <taxon>Bacillariophyceae</taxon>
        <taxon>Bacillariophycidae</taxon>
        <taxon>Bacillariales</taxon>
        <taxon>Bacillariaceae</taxon>
        <taxon>Cylindrotheca</taxon>
    </lineage>
</organism>
<keyword evidence="2" id="KW-0694">RNA-binding</keyword>
<protein>
    <recommendedName>
        <fullName evidence="4">Histone RNA hairpin-binding protein RNA-binding domain-containing protein</fullName>
    </recommendedName>
</protein>
<accession>A0AAD2FVP1</accession>
<feature type="domain" description="Histone RNA hairpin-binding protein RNA-binding" evidence="4">
    <location>
        <begin position="76"/>
        <end position="146"/>
    </location>
</feature>
<dbReference type="PANTHER" id="PTHR17408:SF0">
    <property type="entry name" value="HISTONE RNA HAIRPIN-BINDING PROTEIN"/>
    <property type="match status" value="1"/>
</dbReference>
<dbReference type="InterPro" id="IPR029344">
    <property type="entry name" value="SLBP_RNA_bind"/>
</dbReference>
<comment type="similarity">
    <text evidence="1">Belongs to the SLBP family.</text>
</comment>
<feature type="region of interest" description="Disordered" evidence="3">
    <location>
        <begin position="105"/>
        <end position="126"/>
    </location>
</feature>
<dbReference type="GO" id="GO:0071207">
    <property type="term" value="F:histone pre-mRNA stem-loop binding"/>
    <property type="evidence" value="ECO:0007669"/>
    <property type="project" value="TreeGrafter"/>
</dbReference>
<dbReference type="InterPro" id="IPR026502">
    <property type="entry name" value="SLBP1/SLBP2"/>
</dbReference>
<comment type="caution">
    <text evidence="5">The sequence shown here is derived from an EMBL/GenBank/DDBJ whole genome shotgun (WGS) entry which is preliminary data.</text>
</comment>
<feature type="region of interest" description="Disordered" evidence="3">
    <location>
        <begin position="154"/>
        <end position="184"/>
    </location>
</feature>